<feature type="transmembrane region" description="Helical" evidence="2">
    <location>
        <begin position="7"/>
        <end position="29"/>
    </location>
</feature>
<gene>
    <name evidence="3" type="ORF">GCM10007291_41780</name>
</gene>
<sequence>MHRRHRGILVSFVILVMLPLLVTMAYLFFVAQDQYASTVGFTVRREEGATSSTELLGGLAQFAGGGSSSETDILYEYIQSQEVVAVIDERLGLGDLYAVHWPSDPLMSLWPDATIEQLHWFWGRMVRISYDQSTRLIELRVLAYSAEDAQRIATEIVKASQNRINDLNTQARSDVMRYANEDLETALNRLKAAREALSRFRTRTQIVDPSADIQGRMGVLNNLQQQLAQALIENDIVLGTTQEGDPRRQQAARRIQVIRDRIADERKTFSSDSETHIAGENYPALIAEFESLTVDLQFAEETYRAALAAVDVARANASRQNLYLAPYIMPTLPQTAEFPQRFVLSALTALFLLLAWSIGVLIYYSIRDRN</sequence>
<evidence type="ECO:0000313" key="4">
    <source>
        <dbReference type="Proteomes" id="UP000658305"/>
    </source>
</evidence>
<evidence type="ECO:0008006" key="5">
    <source>
        <dbReference type="Google" id="ProtNLM"/>
    </source>
</evidence>
<dbReference type="Proteomes" id="UP000658305">
    <property type="component" value="Unassembled WGS sequence"/>
</dbReference>
<evidence type="ECO:0000256" key="2">
    <source>
        <dbReference type="SAM" id="Phobius"/>
    </source>
</evidence>
<dbReference type="PANTHER" id="PTHR32309">
    <property type="entry name" value="TYROSINE-PROTEIN KINASE"/>
    <property type="match status" value="1"/>
</dbReference>
<keyword evidence="2" id="KW-0812">Transmembrane</keyword>
<protein>
    <recommendedName>
        <fullName evidence="5">Capsular polysaccharide transport system permease protein</fullName>
    </recommendedName>
</protein>
<evidence type="ECO:0000313" key="3">
    <source>
        <dbReference type="EMBL" id="GHC36018.1"/>
    </source>
</evidence>
<accession>A0ABQ3FRJ4</accession>
<reference evidence="4" key="1">
    <citation type="journal article" date="2019" name="Int. J. Syst. Evol. Microbiol.">
        <title>The Global Catalogue of Microorganisms (GCM) 10K type strain sequencing project: providing services to taxonomists for standard genome sequencing and annotation.</title>
        <authorList>
            <consortium name="The Broad Institute Genomics Platform"/>
            <consortium name="The Broad Institute Genome Sequencing Center for Infectious Disease"/>
            <person name="Wu L."/>
            <person name="Ma J."/>
        </authorList>
    </citation>
    <scope>NUCLEOTIDE SEQUENCE [LARGE SCALE GENOMIC DNA]</scope>
    <source>
        <strain evidence="4">KCTC 23298</strain>
    </source>
</reference>
<comment type="caution">
    <text evidence="3">The sequence shown here is derived from an EMBL/GenBank/DDBJ whole genome shotgun (WGS) entry which is preliminary data.</text>
</comment>
<dbReference type="EMBL" id="BMYI01000019">
    <property type="protein sequence ID" value="GHC36018.1"/>
    <property type="molecule type" value="Genomic_DNA"/>
</dbReference>
<keyword evidence="4" id="KW-1185">Reference proteome</keyword>
<organism evidence="3 4">
    <name type="scientific">Gemmobacter nanjingensis</name>
    <dbReference type="NCBI Taxonomy" id="488454"/>
    <lineage>
        <taxon>Bacteria</taxon>
        <taxon>Pseudomonadati</taxon>
        <taxon>Pseudomonadota</taxon>
        <taxon>Alphaproteobacteria</taxon>
        <taxon>Rhodobacterales</taxon>
        <taxon>Paracoccaceae</taxon>
        <taxon>Gemmobacter</taxon>
    </lineage>
</organism>
<keyword evidence="1" id="KW-0175">Coiled coil</keyword>
<keyword evidence="2" id="KW-0472">Membrane</keyword>
<feature type="coiled-coil region" evidence="1">
    <location>
        <begin position="176"/>
        <end position="203"/>
    </location>
</feature>
<keyword evidence="2" id="KW-1133">Transmembrane helix</keyword>
<dbReference type="InterPro" id="IPR050445">
    <property type="entry name" value="Bact_polysacc_biosynth/exp"/>
</dbReference>
<feature type="transmembrane region" description="Helical" evidence="2">
    <location>
        <begin position="342"/>
        <end position="364"/>
    </location>
</feature>
<proteinExistence type="predicted"/>
<dbReference type="PANTHER" id="PTHR32309:SF13">
    <property type="entry name" value="FERRIC ENTEROBACTIN TRANSPORT PROTEIN FEPE"/>
    <property type="match status" value="1"/>
</dbReference>
<evidence type="ECO:0000256" key="1">
    <source>
        <dbReference type="SAM" id="Coils"/>
    </source>
</evidence>
<name>A0ABQ3FRJ4_9RHOB</name>